<dbReference type="VEuPathDB" id="FungiDB:PADG_02146"/>
<dbReference type="SUPFAM" id="SSF54637">
    <property type="entry name" value="Thioesterase/thiol ester dehydrase-isomerase"/>
    <property type="match status" value="1"/>
</dbReference>
<evidence type="ECO:0000313" key="4">
    <source>
        <dbReference type="EMBL" id="ODH12964.1"/>
    </source>
</evidence>
<sequence>MDSSGTDAQEKAWSDIQAFLDKAAAKEDNRGWDLPALRATKLVKVASGMAEFEFTVTEQLCNPMGILHGGCASTILDILTSLATLTVPGNDGMVRALSRTLTMTFLRPVPVGTKTRIVVELVAMGRKFVHCKGSILTMDGKICVGCVHDKAVVQAANLQAHGNRIRDRLLFLLPDLSIM</sequence>
<dbReference type="NCBIfam" id="TIGR00369">
    <property type="entry name" value="unchar_dom_1"/>
    <property type="match status" value="1"/>
</dbReference>
<dbReference type="GO" id="GO:0047617">
    <property type="term" value="F:fatty acyl-CoA hydrolase activity"/>
    <property type="evidence" value="ECO:0007669"/>
    <property type="project" value="InterPro"/>
</dbReference>
<reference evidence="4 5" key="1">
    <citation type="submission" date="2016-06" db="EMBL/GenBank/DDBJ databases">
        <authorList>
            <person name="Kjaerup R.B."/>
            <person name="Dalgaard T.S."/>
            <person name="Juul-Madsen H.R."/>
        </authorList>
    </citation>
    <scope>NUCLEOTIDE SEQUENCE [LARGE SCALE GENOMIC DNA]</scope>
    <source>
        <strain evidence="4 5">Pb300</strain>
    </source>
</reference>
<comment type="similarity">
    <text evidence="1">Belongs to the thioesterase PaaI family.</text>
</comment>
<dbReference type="EMBL" id="LZYO01000652">
    <property type="protein sequence ID" value="ODH12964.1"/>
    <property type="molecule type" value="Genomic_DNA"/>
</dbReference>
<organism evidence="4 5">
    <name type="scientific">Paracoccidioides brasiliensis</name>
    <dbReference type="NCBI Taxonomy" id="121759"/>
    <lineage>
        <taxon>Eukaryota</taxon>
        <taxon>Fungi</taxon>
        <taxon>Dikarya</taxon>
        <taxon>Ascomycota</taxon>
        <taxon>Pezizomycotina</taxon>
        <taxon>Eurotiomycetes</taxon>
        <taxon>Eurotiomycetidae</taxon>
        <taxon>Onygenales</taxon>
        <taxon>Ajellomycetaceae</taxon>
        <taxon>Paracoccidioides</taxon>
    </lineage>
</organism>
<dbReference type="VEuPathDB" id="FungiDB:PABG_06800"/>
<dbReference type="CDD" id="cd03443">
    <property type="entry name" value="PaaI_thioesterase"/>
    <property type="match status" value="1"/>
</dbReference>
<dbReference type="InterPro" id="IPR003736">
    <property type="entry name" value="PAAI_dom"/>
</dbReference>
<keyword evidence="2" id="KW-0378">Hydrolase</keyword>
<comment type="caution">
    <text evidence="4">The sequence shown here is derived from an EMBL/GenBank/DDBJ whole genome shotgun (WGS) entry which is preliminary data.</text>
</comment>
<dbReference type="Gene3D" id="3.10.129.10">
    <property type="entry name" value="Hotdog Thioesterase"/>
    <property type="match status" value="1"/>
</dbReference>
<proteinExistence type="inferred from homology"/>
<protein>
    <recommendedName>
        <fullName evidence="3">Thioesterase domain-containing protein</fullName>
    </recommendedName>
</protein>
<accession>A0A1D2J3T1</accession>
<evidence type="ECO:0000313" key="5">
    <source>
        <dbReference type="Proteomes" id="UP000242814"/>
    </source>
</evidence>
<feature type="domain" description="Thioesterase" evidence="3">
    <location>
        <begin position="64"/>
        <end position="142"/>
    </location>
</feature>
<dbReference type="InterPro" id="IPR039298">
    <property type="entry name" value="ACOT13"/>
</dbReference>
<dbReference type="Proteomes" id="UP000242814">
    <property type="component" value="Unassembled WGS sequence"/>
</dbReference>
<dbReference type="AlphaFoldDB" id="A0A1D2J3T1"/>
<evidence type="ECO:0000259" key="3">
    <source>
        <dbReference type="Pfam" id="PF03061"/>
    </source>
</evidence>
<name>A0A1D2J3T1_PARBR</name>
<evidence type="ECO:0000256" key="2">
    <source>
        <dbReference type="ARBA" id="ARBA00022801"/>
    </source>
</evidence>
<dbReference type="InterPro" id="IPR006683">
    <property type="entry name" value="Thioestr_dom"/>
</dbReference>
<dbReference type="Pfam" id="PF03061">
    <property type="entry name" value="4HBT"/>
    <property type="match status" value="1"/>
</dbReference>
<gene>
    <name evidence="4" type="ORF">ACO22_07738</name>
</gene>
<dbReference type="PANTHER" id="PTHR21660:SF1">
    <property type="entry name" value="ACYL-COENZYME A THIOESTERASE 13"/>
    <property type="match status" value="1"/>
</dbReference>
<evidence type="ECO:0000256" key="1">
    <source>
        <dbReference type="ARBA" id="ARBA00008324"/>
    </source>
</evidence>
<dbReference type="PANTHER" id="PTHR21660">
    <property type="entry name" value="THIOESTERASE SUPERFAMILY MEMBER-RELATED"/>
    <property type="match status" value="1"/>
</dbReference>
<dbReference type="InterPro" id="IPR029069">
    <property type="entry name" value="HotDog_dom_sf"/>
</dbReference>